<organism evidence="1 2">
    <name type="scientific">Candidatus Nitrosopumilus sediminis</name>
    <dbReference type="NCBI Taxonomy" id="1229909"/>
    <lineage>
        <taxon>Archaea</taxon>
        <taxon>Nitrososphaerota</taxon>
        <taxon>Nitrososphaeria</taxon>
        <taxon>Nitrosopumilales</taxon>
        <taxon>Nitrosopumilaceae</taxon>
        <taxon>Nitrosopumilus</taxon>
    </lineage>
</organism>
<dbReference type="InterPro" id="IPR010985">
    <property type="entry name" value="Ribbon_hlx_hlx"/>
</dbReference>
<dbReference type="AlphaFoldDB" id="K0BDW7"/>
<reference evidence="1 2" key="1">
    <citation type="journal article" date="2012" name="J. Bacteriol.">
        <title>Draft Genome Sequence of an Ammonia-Oxidizing Archaeon, "Candidatus Nitrosopumilus sediminis" AR2, from Svalbard in the Arctic Circle.</title>
        <authorList>
            <person name="Park S.J."/>
            <person name="Kim J.G."/>
            <person name="Jung M.Y."/>
            <person name="Kim S.J."/>
            <person name="Cha I.T."/>
            <person name="Ghai R."/>
            <person name="Martin-Cuadrado A.B."/>
            <person name="Rodriguez-Valera F."/>
            <person name="Rhee S.K."/>
        </authorList>
    </citation>
    <scope>NUCLEOTIDE SEQUENCE [LARGE SCALE GENOMIC DNA]</scope>
    <source>
        <strain evidence="1 2">AR2</strain>
    </source>
</reference>
<dbReference type="GO" id="GO:0006355">
    <property type="term" value="P:regulation of DNA-templated transcription"/>
    <property type="evidence" value="ECO:0007669"/>
    <property type="project" value="InterPro"/>
</dbReference>
<evidence type="ECO:0000313" key="1">
    <source>
        <dbReference type="EMBL" id="AFS83240.1"/>
    </source>
</evidence>
<dbReference type="PATRIC" id="fig|1229909.8.peg.1587"/>
<protein>
    <submittedName>
        <fullName evidence="1">Uncharacterized protein</fullName>
    </submittedName>
</protein>
<proteinExistence type="predicted"/>
<dbReference type="SUPFAM" id="SSF47598">
    <property type="entry name" value="Ribbon-helix-helix"/>
    <property type="match status" value="1"/>
</dbReference>
<dbReference type="STRING" id="1229909.NSED_07230"/>
<keyword evidence="2" id="KW-1185">Reference proteome</keyword>
<dbReference type="KEGG" id="nir:NSED_07230"/>
<name>K0BDW7_9ARCH</name>
<dbReference type="Proteomes" id="UP000006100">
    <property type="component" value="Chromosome"/>
</dbReference>
<gene>
    <name evidence="1" type="ORF">NSED_07230</name>
</gene>
<dbReference type="CDD" id="cd21631">
    <property type="entry name" value="RHH_CopG_NikR-like"/>
    <property type="match status" value="1"/>
</dbReference>
<accession>K0BDW7</accession>
<sequence>MFELKMMDENLTPNRQIHSQKKESTRSITYRLPEKLVSELETESTQRGISQNVLVRQILEKYVQWDRFSSKIGMIPVPKGILEALGGELDGKDIDEIITLMFPMIKDTVLFIKGGYDLKRCIETLEDYMRASGMNSDHRVEGDMHTFLIQHDLGLRWSVFAEQLLTQVFRSFLPEKELKFQTTDTTVLLSISLGSDFNEHDYHN</sequence>
<dbReference type="eggNOG" id="arCOG08805">
    <property type="taxonomic scope" value="Archaea"/>
</dbReference>
<dbReference type="HOGENOM" id="CLU_100103_1_0_2"/>
<dbReference type="EMBL" id="CP003843">
    <property type="protein sequence ID" value="AFS83240.1"/>
    <property type="molecule type" value="Genomic_DNA"/>
</dbReference>
<evidence type="ECO:0000313" key="2">
    <source>
        <dbReference type="Proteomes" id="UP000006100"/>
    </source>
</evidence>